<gene>
    <name evidence="6" type="ORF">PENARI_c010G07817</name>
</gene>
<keyword evidence="7" id="KW-1185">Reference proteome</keyword>
<feature type="domain" description="O-methyltransferase C-terminal" evidence="4">
    <location>
        <begin position="235"/>
        <end position="387"/>
    </location>
</feature>
<dbReference type="PROSITE" id="PS51683">
    <property type="entry name" value="SAM_OMT_II"/>
    <property type="match status" value="1"/>
</dbReference>
<dbReference type="Pfam" id="PF00891">
    <property type="entry name" value="Methyltransf_2"/>
    <property type="match status" value="1"/>
</dbReference>
<organism evidence="6 7">
    <name type="scientific">Penicillium arizonense</name>
    <dbReference type="NCBI Taxonomy" id="1835702"/>
    <lineage>
        <taxon>Eukaryota</taxon>
        <taxon>Fungi</taxon>
        <taxon>Dikarya</taxon>
        <taxon>Ascomycota</taxon>
        <taxon>Pezizomycotina</taxon>
        <taxon>Eurotiomycetes</taxon>
        <taxon>Eurotiomycetidae</taxon>
        <taxon>Eurotiales</taxon>
        <taxon>Aspergillaceae</taxon>
        <taxon>Penicillium</taxon>
    </lineage>
</organism>
<dbReference type="InterPro" id="IPR012967">
    <property type="entry name" value="COMT_dimerisation"/>
</dbReference>
<dbReference type="Gene3D" id="1.10.10.10">
    <property type="entry name" value="Winged helix-like DNA-binding domain superfamily/Winged helix DNA-binding domain"/>
    <property type="match status" value="1"/>
</dbReference>
<dbReference type="RefSeq" id="XP_022487904.1">
    <property type="nucleotide sequence ID" value="XM_022632308.1"/>
</dbReference>
<dbReference type="OrthoDB" id="1535081at2759"/>
<proteinExistence type="predicted"/>
<evidence type="ECO:0000256" key="2">
    <source>
        <dbReference type="ARBA" id="ARBA00022679"/>
    </source>
</evidence>
<dbReference type="GO" id="GO:0008171">
    <property type="term" value="F:O-methyltransferase activity"/>
    <property type="evidence" value="ECO:0007669"/>
    <property type="project" value="InterPro"/>
</dbReference>
<evidence type="ECO:0000256" key="3">
    <source>
        <dbReference type="ARBA" id="ARBA00022691"/>
    </source>
</evidence>
<evidence type="ECO:0000259" key="5">
    <source>
        <dbReference type="Pfam" id="PF08100"/>
    </source>
</evidence>
<dbReference type="Proteomes" id="UP000177622">
    <property type="component" value="Unassembled WGS sequence"/>
</dbReference>
<feature type="domain" description="O-methyltransferase dimerisation" evidence="5">
    <location>
        <begin position="57"/>
        <end position="121"/>
    </location>
</feature>
<accession>A0A1F5LGX7</accession>
<dbReference type="EMBL" id="LXJU01000010">
    <property type="protein sequence ID" value="OGE52462.1"/>
    <property type="molecule type" value="Genomic_DNA"/>
</dbReference>
<dbReference type="Gene3D" id="3.40.50.150">
    <property type="entry name" value="Vaccinia Virus protein VP39"/>
    <property type="match status" value="1"/>
</dbReference>
<dbReference type="AlphaFoldDB" id="A0A1F5LGX7"/>
<protein>
    <submittedName>
        <fullName evidence="6">Uncharacterized protein</fullName>
    </submittedName>
</protein>
<dbReference type="SUPFAM" id="SSF53335">
    <property type="entry name" value="S-adenosyl-L-methionine-dependent methyltransferases"/>
    <property type="match status" value="1"/>
</dbReference>
<dbReference type="Pfam" id="PF08100">
    <property type="entry name" value="Dimerisation"/>
    <property type="match status" value="1"/>
</dbReference>
<keyword evidence="1" id="KW-0489">Methyltransferase</keyword>
<evidence type="ECO:0000256" key="1">
    <source>
        <dbReference type="ARBA" id="ARBA00022603"/>
    </source>
</evidence>
<evidence type="ECO:0000313" key="6">
    <source>
        <dbReference type="EMBL" id="OGE52462.1"/>
    </source>
</evidence>
<name>A0A1F5LGX7_PENAI</name>
<dbReference type="PANTHER" id="PTHR43712:SF11">
    <property type="entry name" value="O-METHYLTRANSFERASE (AFU_ORTHOLOGUE AFUA_2G17820)-RELATED"/>
    <property type="match status" value="1"/>
</dbReference>
<dbReference type="InterPro" id="IPR029063">
    <property type="entry name" value="SAM-dependent_MTases_sf"/>
</dbReference>
<dbReference type="SUPFAM" id="SSF46785">
    <property type="entry name" value="Winged helix' DNA-binding domain"/>
    <property type="match status" value="1"/>
</dbReference>
<dbReference type="PANTHER" id="PTHR43712">
    <property type="entry name" value="PUTATIVE (AFU_ORTHOLOGUE AFUA_4G14580)-RELATED"/>
    <property type="match status" value="1"/>
</dbReference>
<keyword evidence="3" id="KW-0949">S-adenosyl-L-methionine</keyword>
<dbReference type="InterPro" id="IPR016461">
    <property type="entry name" value="COMT-like"/>
</dbReference>
<dbReference type="GO" id="GO:0032259">
    <property type="term" value="P:methylation"/>
    <property type="evidence" value="ECO:0007669"/>
    <property type="project" value="UniProtKB-KW"/>
</dbReference>
<dbReference type="STRING" id="1835702.A0A1F5LGX7"/>
<dbReference type="GO" id="GO:0046983">
    <property type="term" value="F:protein dimerization activity"/>
    <property type="evidence" value="ECO:0007669"/>
    <property type="project" value="InterPro"/>
</dbReference>
<dbReference type="InterPro" id="IPR036388">
    <property type="entry name" value="WH-like_DNA-bd_sf"/>
</dbReference>
<reference evidence="6 7" key="1">
    <citation type="journal article" date="2016" name="Sci. Rep.">
        <title>Penicillium arizonense, a new, genome sequenced fungal species, reveals a high chemical diversity in secreted metabolites.</title>
        <authorList>
            <person name="Grijseels S."/>
            <person name="Nielsen J.C."/>
            <person name="Randelovic M."/>
            <person name="Nielsen J."/>
            <person name="Nielsen K.F."/>
            <person name="Workman M."/>
            <person name="Frisvad J.C."/>
        </authorList>
    </citation>
    <scope>NUCLEOTIDE SEQUENCE [LARGE SCALE GENOMIC DNA]</scope>
    <source>
        <strain evidence="6 7">CBS 141311</strain>
    </source>
</reference>
<dbReference type="GO" id="GO:0044550">
    <property type="term" value="P:secondary metabolite biosynthetic process"/>
    <property type="evidence" value="ECO:0007669"/>
    <property type="project" value="UniProtKB-ARBA"/>
</dbReference>
<comment type="caution">
    <text evidence="6">The sequence shown here is derived from an EMBL/GenBank/DDBJ whole genome shotgun (WGS) entry which is preliminary data.</text>
</comment>
<dbReference type="InterPro" id="IPR036390">
    <property type="entry name" value="WH_DNA-bd_sf"/>
</dbReference>
<sequence>MAKMDYPGLLSTLSQAASSPSIQTGLTRTEQQNLYQACAKLSACVETPQDRLLKGSFDFILPTILRLAIDIGIFTLFNEDDSVQEFDVSEIATRTKTDQVLIYRIMRFLITFDMFDVTPEGRCKANTFTKSFRSGTGAYDTVILLSGLTLPVFSRLPAYFQKTGNTLPENAKMGLFQDAHDTDLPVYDWLNHRKAERDAFHQVMAASESLNDSVWAHYLPQNWFLDKFASGSSDVTLVDVGGNSGKVLNAFLHRLPTPQARLILQDIPDVIQGEYKDVPLCRTHENASQIEKMGHSFFDPQPVHGASLYVLSRVIHNWPDKEALIILQHIQAAMNDQSTLLICDCVFSDQLGKVPYTDATSDMIMMAVFSSLERSEGHFRSLLESVGLELQKVWRDPLNGTLLTVLEVVRKKQLA</sequence>
<evidence type="ECO:0000313" key="7">
    <source>
        <dbReference type="Proteomes" id="UP000177622"/>
    </source>
</evidence>
<dbReference type="GeneID" id="34577042"/>
<dbReference type="InterPro" id="IPR001077">
    <property type="entry name" value="COMT_C"/>
</dbReference>
<evidence type="ECO:0000259" key="4">
    <source>
        <dbReference type="Pfam" id="PF00891"/>
    </source>
</evidence>
<keyword evidence="2" id="KW-0808">Transferase</keyword>